<dbReference type="EMBL" id="MGKO01000010">
    <property type="protein sequence ID" value="OGN27463.1"/>
    <property type="molecule type" value="Genomic_DNA"/>
</dbReference>
<dbReference type="AlphaFoldDB" id="A0A1F8GQ14"/>
<gene>
    <name evidence="1" type="ORF">A2941_02355</name>
</gene>
<evidence type="ECO:0000313" key="2">
    <source>
        <dbReference type="Proteomes" id="UP000178444"/>
    </source>
</evidence>
<sequence>MEEKLSSEEIFLEGQANKSTKPLSNLVWRKWHQLHDRLRVALDSTLPVGDLPNYGDFQVEDPIDDEGRSLPFAYALEMGLVEMEDMIYDGKSRERQWEKKNYQLNARFGTKFRDMETVDRHYHPRVGFAKGKVFFKVHIIKTNPEDKMPFKRITLWKRGIDRDFHTSMRCGRAGEEKPFGFEGTAYLPLAYPGKTGVFEPLLVRVSEYNNSVPFYIKITAHDEPDNIVVVEAKEVDPNEAPLFLRRG</sequence>
<name>A0A1F8GQ14_9BACT</name>
<protein>
    <submittedName>
        <fullName evidence="1">Uncharacterized protein</fullName>
    </submittedName>
</protein>
<comment type="caution">
    <text evidence="1">The sequence shown here is derived from an EMBL/GenBank/DDBJ whole genome shotgun (WGS) entry which is preliminary data.</text>
</comment>
<accession>A0A1F8GQ14</accession>
<reference evidence="1 2" key="1">
    <citation type="journal article" date="2016" name="Nat. Commun.">
        <title>Thousands of microbial genomes shed light on interconnected biogeochemical processes in an aquifer system.</title>
        <authorList>
            <person name="Anantharaman K."/>
            <person name="Brown C.T."/>
            <person name="Hug L.A."/>
            <person name="Sharon I."/>
            <person name="Castelle C.J."/>
            <person name="Probst A.J."/>
            <person name="Thomas B.C."/>
            <person name="Singh A."/>
            <person name="Wilkins M.J."/>
            <person name="Karaoz U."/>
            <person name="Brodie E.L."/>
            <person name="Williams K.H."/>
            <person name="Hubbard S.S."/>
            <person name="Banfield J.F."/>
        </authorList>
    </citation>
    <scope>NUCLEOTIDE SEQUENCE [LARGE SCALE GENOMIC DNA]</scope>
</reference>
<proteinExistence type="predicted"/>
<evidence type="ECO:0000313" key="1">
    <source>
        <dbReference type="EMBL" id="OGN27463.1"/>
    </source>
</evidence>
<dbReference type="Proteomes" id="UP000178444">
    <property type="component" value="Unassembled WGS sequence"/>
</dbReference>
<organism evidence="1 2">
    <name type="scientific">Candidatus Yanofskybacteria bacterium RIFCSPLOWO2_01_FULL_49_17</name>
    <dbReference type="NCBI Taxonomy" id="1802700"/>
    <lineage>
        <taxon>Bacteria</taxon>
        <taxon>Candidatus Yanofskyibacteriota</taxon>
    </lineage>
</organism>